<keyword evidence="9" id="KW-0131">Cell cycle</keyword>
<dbReference type="Gene3D" id="3.30.1330.30">
    <property type="match status" value="1"/>
</dbReference>
<dbReference type="InterPro" id="IPR042226">
    <property type="entry name" value="eFR1_2_sf"/>
</dbReference>
<dbReference type="Gene3D" id="3.30.420.60">
    <property type="entry name" value="eRF1 domain 2"/>
    <property type="match status" value="1"/>
</dbReference>
<dbReference type="GO" id="GO:0070651">
    <property type="term" value="P:nonfunctional rRNA decay"/>
    <property type="evidence" value="ECO:0007669"/>
    <property type="project" value="TreeGrafter"/>
</dbReference>
<feature type="compositionally biased region" description="Low complexity" evidence="11">
    <location>
        <begin position="93"/>
        <end position="107"/>
    </location>
</feature>
<dbReference type="GO" id="GO:0071025">
    <property type="term" value="P:RNA surveillance"/>
    <property type="evidence" value="ECO:0007669"/>
    <property type="project" value="InterPro"/>
</dbReference>
<dbReference type="Pfam" id="PF03464">
    <property type="entry name" value="eRF1_2"/>
    <property type="match status" value="1"/>
</dbReference>
<dbReference type="GO" id="GO:1990533">
    <property type="term" value="C:Dom34-Hbs1 complex"/>
    <property type="evidence" value="ECO:0007669"/>
    <property type="project" value="UniProtKB-ARBA"/>
</dbReference>
<dbReference type="GO" id="GO:0006412">
    <property type="term" value="P:translation"/>
    <property type="evidence" value="ECO:0007669"/>
    <property type="project" value="UniProtKB-ARBA"/>
</dbReference>
<comment type="cofactor">
    <cofactor evidence="1 10">
        <name>a divalent metal cation</name>
        <dbReference type="ChEBI" id="CHEBI:60240"/>
    </cofactor>
</comment>
<gene>
    <name evidence="13" type="ORF">FA09DRAFT_332238</name>
</gene>
<dbReference type="AlphaFoldDB" id="A0A316Z0R1"/>
<keyword evidence="5" id="KW-0132">Cell division</keyword>
<organism evidence="13 14">
    <name type="scientific">Tilletiopsis washingtonensis</name>
    <dbReference type="NCBI Taxonomy" id="58919"/>
    <lineage>
        <taxon>Eukaryota</taxon>
        <taxon>Fungi</taxon>
        <taxon>Dikarya</taxon>
        <taxon>Basidiomycota</taxon>
        <taxon>Ustilaginomycotina</taxon>
        <taxon>Exobasidiomycetes</taxon>
        <taxon>Entylomatales</taxon>
        <taxon>Entylomatales incertae sedis</taxon>
        <taxon>Tilletiopsis</taxon>
    </lineage>
</organism>
<dbReference type="InterPro" id="IPR005140">
    <property type="entry name" value="eRF1_Pelota-like_N"/>
</dbReference>
<feature type="region of interest" description="Disordered" evidence="11">
    <location>
        <begin position="410"/>
        <end position="440"/>
    </location>
</feature>
<dbReference type="FunFam" id="3.30.1330.30:FF:000008">
    <property type="entry name" value="Protein pelota homolog"/>
    <property type="match status" value="1"/>
</dbReference>
<dbReference type="RefSeq" id="XP_025595609.1">
    <property type="nucleotide sequence ID" value="XM_025743375.1"/>
</dbReference>
<feature type="compositionally biased region" description="Basic and acidic residues" evidence="11">
    <location>
        <begin position="415"/>
        <end position="426"/>
    </location>
</feature>
<comment type="similarity">
    <text evidence="3 10">Belongs to the eukaryotic release factor 1 family. Pelota subfamily.</text>
</comment>
<evidence type="ECO:0000256" key="6">
    <source>
        <dbReference type="ARBA" id="ARBA00022723"/>
    </source>
</evidence>
<dbReference type="InterPro" id="IPR029064">
    <property type="entry name" value="Ribosomal_eL30-like_sf"/>
</dbReference>
<dbReference type="SUPFAM" id="SSF159065">
    <property type="entry name" value="Dom34/Pelota N-terminal domain-like"/>
    <property type="match status" value="1"/>
</dbReference>
<feature type="domain" description="eRF1/Pelota-like N-terminal" evidence="12">
    <location>
        <begin position="1"/>
        <end position="160"/>
    </location>
</feature>
<evidence type="ECO:0000256" key="2">
    <source>
        <dbReference type="ARBA" id="ARBA00004496"/>
    </source>
</evidence>
<dbReference type="SMART" id="SM01194">
    <property type="entry name" value="eRF1_1"/>
    <property type="match status" value="1"/>
</dbReference>
<dbReference type="OrthoDB" id="10249111at2759"/>
<feature type="region of interest" description="Disordered" evidence="11">
    <location>
        <begin position="80"/>
        <end position="107"/>
    </location>
</feature>
<evidence type="ECO:0000256" key="1">
    <source>
        <dbReference type="ARBA" id="ARBA00001968"/>
    </source>
</evidence>
<comment type="function">
    <text evidence="10">Component of the Dom34-Hbs1 complex, a complex that recognizes stalled ribosomes and triggers the No-Go Decay (NGD) pathway (PubMed:20890290). In the Dom34-Hbs1 complex, dom34 recognizes ribosomes stalled at the 3' end of an mRNA and engages stalled ribosomes by destabilizing mRNA in the mRNA channel. Following ribosome-binding, the Dom34-Hbs1 complex promotes the disassembly of stalled ribosomes, followed by degradation of damaged mRNAs as part of the NGD pathway.</text>
</comment>
<dbReference type="GO" id="GO:0070966">
    <property type="term" value="P:nuclear-transcribed mRNA catabolic process, no-go decay"/>
    <property type="evidence" value="ECO:0007669"/>
    <property type="project" value="InterPro"/>
</dbReference>
<dbReference type="GO" id="GO:0032790">
    <property type="term" value="P:ribosome disassembly"/>
    <property type="evidence" value="ECO:0007669"/>
    <property type="project" value="TreeGrafter"/>
</dbReference>
<sequence length="440" mass="47864">MKIVSRHLERDGSGVVSLIPEEDEDMYHLLNLLEPGDLVRAPAVRRVVSESSTGSTDSKRVRLTLTLRVEKLAFDASASSSAAIDPSAPPSTAPQDTSAALGGSSGQGATLSISGPVVTENQHVKLGAFHTLDVECGRQIAITKEAWDSVHLERLGEAGNADNRAEVAAIVLGEGTAVVCLLTSAMTLVRQRIDVSLPRKHKSLSASTHEKQLAKFHAQVYSAVLKLLALPALRMIILASPGFTKDAVYNYLFEEATRQGEKLLMGNEVKRRFLKVACNSPHVHSLMEVLRSPEVHAQLKDTKFAREGQLLDKFQRTLATDELRAWYGEAHVFLAAARGAIGSLLISDGLFRAADPARRKRFVKLVEEVRQAGGEAAIFSGLHESGKTLNGLTGIAAILRFPLDVEVAEEEERLEQEQERKKKENQLLDEGAPLVANPNR</sequence>
<dbReference type="GO" id="GO:0046872">
    <property type="term" value="F:metal ion binding"/>
    <property type="evidence" value="ECO:0007669"/>
    <property type="project" value="UniProtKB-KW"/>
</dbReference>
<name>A0A316Z0R1_9BASI</name>
<keyword evidence="4 10" id="KW-0963">Cytoplasm</keyword>
<evidence type="ECO:0000313" key="13">
    <source>
        <dbReference type="EMBL" id="PWN95330.1"/>
    </source>
</evidence>
<dbReference type="InterPro" id="IPR004405">
    <property type="entry name" value="TF_pelota"/>
</dbReference>
<dbReference type="FunFam" id="3.30.420.60:FF:000004">
    <property type="entry name" value="Protein DOM34 homolog"/>
    <property type="match status" value="1"/>
</dbReference>
<keyword evidence="14" id="KW-1185">Reference proteome</keyword>
<comment type="subcellular location">
    <subcellularLocation>
        <location evidence="2 10">Cytoplasm</location>
    </subcellularLocation>
</comment>
<dbReference type="InterPro" id="IPR005142">
    <property type="entry name" value="eRF1_3"/>
</dbReference>
<dbReference type="GO" id="GO:0051301">
    <property type="term" value="P:cell division"/>
    <property type="evidence" value="ECO:0007669"/>
    <property type="project" value="UniProtKB-KW"/>
</dbReference>
<dbReference type="EMBL" id="KZ819305">
    <property type="protein sequence ID" value="PWN95330.1"/>
    <property type="molecule type" value="Genomic_DNA"/>
</dbReference>
<keyword evidence="8" id="KW-0469">Meiosis</keyword>
<dbReference type="InterPro" id="IPR038069">
    <property type="entry name" value="Pelota/DOM34_N"/>
</dbReference>
<dbReference type="GO" id="GO:0070481">
    <property type="term" value="P:nuclear-transcribed mRNA catabolic process, non-stop decay"/>
    <property type="evidence" value="ECO:0007669"/>
    <property type="project" value="InterPro"/>
</dbReference>
<dbReference type="PANTHER" id="PTHR10853:SF0">
    <property type="entry name" value="PROTEIN PELOTA HOMOLOG"/>
    <property type="match status" value="1"/>
</dbReference>
<reference evidence="13 14" key="1">
    <citation type="journal article" date="2018" name="Mol. Biol. Evol.">
        <title>Broad Genomic Sampling Reveals a Smut Pathogenic Ancestry of the Fungal Clade Ustilaginomycotina.</title>
        <authorList>
            <person name="Kijpornyongpan T."/>
            <person name="Mondo S.J."/>
            <person name="Barry K."/>
            <person name="Sandor L."/>
            <person name="Lee J."/>
            <person name="Lipzen A."/>
            <person name="Pangilinan J."/>
            <person name="LaButti K."/>
            <person name="Hainaut M."/>
            <person name="Henrissat B."/>
            <person name="Grigoriev I.V."/>
            <person name="Spatafora J.W."/>
            <person name="Aime M.C."/>
        </authorList>
    </citation>
    <scope>NUCLEOTIDE SEQUENCE [LARGE SCALE GENOMIC DNA]</scope>
    <source>
        <strain evidence="13 14">MCA 4186</strain>
    </source>
</reference>
<dbReference type="GO" id="GO:0051321">
    <property type="term" value="P:meiotic cell cycle"/>
    <property type="evidence" value="ECO:0007669"/>
    <property type="project" value="UniProtKB-KW"/>
</dbReference>
<evidence type="ECO:0000256" key="10">
    <source>
        <dbReference type="RuleBase" id="RU362019"/>
    </source>
</evidence>
<dbReference type="GO" id="GO:0005737">
    <property type="term" value="C:cytoplasm"/>
    <property type="evidence" value="ECO:0007669"/>
    <property type="project" value="UniProtKB-SubCell"/>
</dbReference>
<keyword evidence="7" id="KW-0498">Mitosis</keyword>
<dbReference type="InterPro" id="IPR005141">
    <property type="entry name" value="eRF1_2"/>
</dbReference>
<proteinExistence type="inferred from homology"/>
<evidence type="ECO:0000313" key="14">
    <source>
        <dbReference type="Proteomes" id="UP000245946"/>
    </source>
</evidence>
<dbReference type="InterPro" id="IPR058547">
    <property type="entry name" value="Pelota_N"/>
</dbReference>
<evidence type="ECO:0000256" key="3">
    <source>
        <dbReference type="ARBA" id="ARBA00009504"/>
    </source>
</evidence>
<dbReference type="Gene3D" id="2.30.30.870">
    <property type="entry name" value="Pelota, domain A"/>
    <property type="match status" value="1"/>
</dbReference>
<evidence type="ECO:0000256" key="5">
    <source>
        <dbReference type="ARBA" id="ARBA00022618"/>
    </source>
</evidence>
<evidence type="ECO:0000256" key="11">
    <source>
        <dbReference type="SAM" id="MobiDB-lite"/>
    </source>
</evidence>
<dbReference type="PANTHER" id="PTHR10853">
    <property type="entry name" value="PELOTA"/>
    <property type="match status" value="1"/>
</dbReference>
<dbReference type="NCBIfam" id="TIGR00111">
    <property type="entry name" value="pelota"/>
    <property type="match status" value="1"/>
</dbReference>
<evidence type="ECO:0000256" key="4">
    <source>
        <dbReference type="ARBA" id="ARBA00022490"/>
    </source>
</evidence>
<evidence type="ECO:0000256" key="8">
    <source>
        <dbReference type="ARBA" id="ARBA00023254"/>
    </source>
</evidence>
<dbReference type="Pfam" id="PF03465">
    <property type="entry name" value="eRF1_3"/>
    <property type="match status" value="1"/>
</dbReference>
<protein>
    <recommendedName>
        <fullName evidence="10">Protein DOM34 homolog</fullName>
    </recommendedName>
</protein>
<evidence type="ECO:0000256" key="7">
    <source>
        <dbReference type="ARBA" id="ARBA00022776"/>
    </source>
</evidence>
<evidence type="ECO:0000259" key="12">
    <source>
        <dbReference type="SMART" id="SM01194"/>
    </source>
</evidence>
<dbReference type="Proteomes" id="UP000245946">
    <property type="component" value="Unassembled WGS sequence"/>
</dbReference>
<dbReference type="GeneID" id="37270919"/>
<dbReference type="STRING" id="58919.A0A316Z0R1"/>
<accession>A0A316Z0R1</accession>
<keyword evidence="6 10" id="KW-0479">Metal-binding</keyword>
<evidence type="ECO:0000256" key="9">
    <source>
        <dbReference type="ARBA" id="ARBA00023306"/>
    </source>
</evidence>
<dbReference type="SUPFAM" id="SSF55315">
    <property type="entry name" value="L30e-like"/>
    <property type="match status" value="1"/>
</dbReference>
<dbReference type="SUPFAM" id="SSF53137">
    <property type="entry name" value="Translational machinery components"/>
    <property type="match status" value="1"/>
</dbReference>
<dbReference type="Pfam" id="PF26356">
    <property type="entry name" value="Pelota_N"/>
    <property type="match status" value="1"/>
</dbReference>